<evidence type="ECO:0000256" key="5">
    <source>
        <dbReference type="SAM" id="SignalP"/>
    </source>
</evidence>
<evidence type="ECO:0000259" key="6">
    <source>
        <dbReference type="Pfam" id="PF08308"/>
    </source>
</evidence>
<keyword evidence="8" id="KW-1185">Reference proteome</keyword>
<sequence length="336" mass="35967">MKCRRRRISLLLIAAITTAPFAALAQTPPTSASPPPQTTPAAPSQGAGKSGGQPAWMSPRMEEARTRYTRGLKLYDEGNTVAARVEFERAYELAPSYRILYNIGLCYKKTNDYVEALKAFERYLLDGGDEVPEDRRTAVNKEIQDLRPNIATVTITTSVPGASITVDDVPVGQTPLPQKILVNPGRRRIAATKPGYFPATKSLVFAGSDAEQVSIELTELPKRDVAQREERSVPWVAWGITGALAVGAGVTGILAIKANSDQNDALDRQAANARDQIDDAHSKTKTLSIVADALTAATVVAGGISLYLTLHKPEKSTSAQASARVTPGGVSIVGRF</sequence>
<dbReference type="SUPFAM" id="SSF48452">
    <property type="entry name" value="TPR-like"/>
    <property type="match status" value="1"/>
</dbReference>
<accession>A0ABZ2KKV4</accession>
<keyword evidence="4" id="KW-0472">Membrane</keyword>
<dbReference type="InterPro" id="IPR019734">
    <property type="entry name" value="TPR_rpt"/>
</dbReference>
<dbReference type="InterPro" id="IPR013229">
    <property type="entry name" value="PEGA"/>
</dbReference>
<feature type="transmembrane region" description="Helical" evidence="4">
    <location>
        <begin position="235"/>
        <end position="256"/>
    </location>
</feature>
<dbReference type="Gene3D" id="1.25.40.10">
    <property type="entry name" value="Tetratricopeptide repeat domain"/>
    <property type="match status" value="1"/>
</dbReference>
<feature type="signal peptide" evidence="5">
    <location>
        <begin position="1"/>
        <end position="25"/>
    </location>
</feature>
<keyword evidence="5" id="KW-0732">Signal</keyword>
<protein>
    <submittedName>
        <fullName evidence="7">PEGA domain-containing protein</fullName>
    </submittedName>
</protein>
<evidence type="ECO:0000256" key="2">
    <source>
        <dbReference type="SAM" id="Coils"/>
    </source>
</evidence>
<reference evidence="7 8" key="1">
    <citation type="submission" date="2021-12" db="EMBL/GenBank/DDBJ databases">
        <title>Discovery of the Pendulisporaceae a myxobacterial family with distinct sporulation behavior and unique specialized metabolism.</title>
        <authorList>
            <person name="Garcia R."/>
            <person name="Popoff A."/>
            <person name="Bader C.D."/>
            <person name="Loehr J."/>
            <person name="Walesch S."/>
            <person name="Walt C."/>
            <person name="Boldt J."/>
            <person name="Bunk B."/>
            <person name="Haeckl F.J.F.P.J."/>
            <person name="Gunesch A.P."/>
            <person name="Birkelbach J."/>
            <person name="Nuebel U."/>
            <person name="Pietschmann T."/>
            <person name="Bach T."/>
            <person name="Mueller R."/>
        </authorList>
    </citation>
    <scope>NUCLEOTIDE SEQUENCE [LARGE SCALE GENOMIC DNA]</scope>
    <source>
        <strain evidence="7 8">MSr12523</strain>
    </source>
</reference>
<evidence type="ECO:0000313" key="7">
    <source>
        <dbReference type="EMBL" id="WXA99287.1"/>
    </source>
</evidence>
<feature type="region of interest" description="Disordered" evidence="3">
    <location>
        <begin position="25"/>
        <end position="60"/>
    </location>
</feature>
<keyword evidence="2" id="KW-0175">Coiled coil</keyword>
<name>A0ABZ2KKV4_9BACT</name>
<dbReference type="RefSeq" id="WP_394849922.1">
    <property type="nucleotide sequence ID" value="NZ_CP089982.1"/>
</dbReference>
<keyword evidence="4" id="KW-0812">Transmembrane</keyword>
<evidence type="ECO:0000256" key="4">
    <source>
        <dbReference type="SAM" id="Phobius"/>
    </source>
</evidence>
<dbReference type="EMBL" id="CP089982">
    <property type="protein sequence ID" value="WXA99287.1"/>
    <property type="molecule type" value="Genomic_DNA"/>
</dbReference>
<feature type="repeat" description="TPR" evidence="1">
    <location>
        <begin position="97"/>
        <end position="130"/>
    </location>
</feature>
<keyword evidence="1" id="KW-0802">TPR repeat</keyword>
<keyword evidence="4" id="KW-1133">Transmembrane helix</keyword>
<organism evidence="7 8">
    <name type="scientific">Pendulispora brunnea</name>
    <dbReference type="NCBI Taxonomy" id="2905690"/>
    <lineage>
        <taxon>Bacteria</taxon>
        <taxon>Pseudomonadati</taxon>
        <taxon>Myxococcota</taxon>
        <taxon>Myxococcia</taxon>
        <taxon>Myxococcales</taxon>
        <taxon>Sorangiineae</taxon>
        <taxon>Pendulisporaceae</taxon>
        <taxon>Pendulispora</taxon>
    </lineage>
</organism>
<evidence type="ECO:0000256" key="3">
    <source>
        <dbReference type="SAM" id="MobiDB-lite"/>
    </source>
</evidence>
<gene>
    <name evidence="7" type="ORF">LZC95_21000</name>
</gene>
<evidence type="ECO:0000313" key="8">
    <source>
        <dbReference type="Proteomes" id="UP001379533"/>
    </source>
</evidence>
<feature type="domain" description="PEGA" evidence="6">
    <location>
        <begin position="152"/>
        <end position="217"/>
    </location>
</feature>
<feature type="coiled-coil region" evidence="2">
    <location>
        <begin position="256"/>
        <end position="283"/>
    </location>
</feature>
<dbReference type="InterPro" id="IPR011990">
    <property type="entry name" value="TPR-like_helical_dom_sf"/>
</dbReference>
<feature type="chain" id="PRO_5045113205" evidence="5">
    <location>
        <begin position="26"/>
        <end position="336"/>
    </location>
</feature>
<dbReference type="Proteomes" id="UP001379533">
    <property type="component" value="Chromosome"/>
</dbReference>
<dbReference type="PROSITE" id="PS50005">
    <property type="entry name" value="TPR"/>
    <property type="match status" value="1"/>
</dbReference>
<evidence type="ECO:0000256" key="1">
    <source>
        <dbReference type="PROSITE-ProRule" id="PRU00339"/>
    </source>
</evidence>
<proteinExistence type="predicted"/>
<dbReference type="Pfam" id="PF08308">
    <property type="entry name" value="PEGA"/>
    <property type="match status" value="1"/>
</dbReference>